<dbReference type="Proteomes" id="UP001500620">
    <property type="component" value="Unassembled WGS sequence"/>
</dbReference>
<dbReference type="PANTHER" id="PTHR48182:SF2">
    <property type="entry name" value="PROTEIN SERAC1"/>
    <property type="match status" value="1"/>
</dbReference>
<gene>
    <name evidence="7" type="ORF">GCM10022255_112390</name>
</gene>
<dbReference type="Pfam" id="PF12697">
    <property type="entry name" value="Abhydrolase_6"/>
    <property type="match status" value="1"/>
</dbReference>
<dbReference type="Gene3D" id="3.40.50.1820">
    <property type="entry name" value="alpha/beta hydrolase"/>
    <property type="match status" value="1"/>
</dbReference>
<evidence type="ECO:0000256" key="3">
    <source>
        <dbReference type="ARBA" id="ARBA00022824"/>
    </source>
</evidence>
<feature type="region of interest" description="Disordered" evidence="5">
    <location>
        <begin position="235"/>
        <end position="290"/>
    </location>
</feature>
<evidence type="ECO:0000313" key="8">
    <source>
        <dbReference type="Proteomes" id="UP001500620"/>
    </source>
</evidence>
<protein>
    <recommendedName>
        <fullName evidence="6">AB hydrolase-1 domain-containing protein</fullName>
    </recommendedName>
</protein>
<feature type="domain" description="AB hydrolase-1" evidence="6">
    <location>
        <begin position="6"/>
        <end position="163"/>
    </location>
</feature>
<dbReference type="InterPro" id="IPR052374">
    <property type="entry name" value="SERAC1"/>
</dbReference>
<comment type="caution">
    <text evidence="7">The sequence shown here is derived from an EMBL/GenBank/DDBJ whole genome shotgun (WGS) entry which is preliminary data.</text>
</comment>
<sequence>MIDGELVLIHGFWSSPRTWDSIVTQMRVDGDLEGLEIDAFRYESPKVRLPLMPTRIPDYDDIAHSLGAQLALKDAARPLVIVTHSQGGLILQRHLAWMVHEGRAHELARVRAIVLLACPNEGSEYLGTIRRALGFGRHPQAGQLRTLVTDATDARRTFLKSIVHATELTDRTCPIPVYAYAGRTDNVVTRASAQSVYPNVSTLPGNHSSILKPNYPGSLTVQTLKAHIVHAFSGAGGTAPKRSTSSTSGTLSSAGSAKTAGSKYNVTLNDNQGVSIGDNNIQNNDFGYRS</sequence>
<feature type="compositionally biased region" description="Polar residues" evidence="5">
    <location>
        <begin position="264"/>
        <end position="290"/>
    </location>
</feature>
<dbReference type="PANTHER" id="PTHR48182">
    <property type="entry name" value="PROTEIN SERAC1"/>
    <property type="match status" value="1"/>
</dbReference>
<comment type="subcellular location">
    <subcellularLocation>
        <location evidence="1">Endoplasmic reticulum</location>
    </subcellularLocation>
    <subcellularLocation>
        <location evidence="2">Membrane</location>
    </subcellularLocation>
</comment>
<evidence type="ECO:0000256" key="5">
    <source>
        <dbReference type="SAM" id="MobiDB-lite"/>
    </source>
</evidence>
<reference evidence="8" key="1">
    <citation type="journal article" date="2019" name="Int. J. Syst. Evol. Microbiol.">
        <title>The Global Catalogue of Microorganisms (GCM) 10K type strain sequencing project: providing services to taxonomists for standard genome sequencing and annotation.</title>
        <authorList>
            <consortium name="The Broad Institute Genomics Platform"/>
            <consortium name="The Broad Institute Genome Sequencing Center for Infectious Disease"/>
            <person name="Wu L."/>
            <person name="Ma J."/>
        </authorList>
    </citation>
    <scope>NUCLEOTIDE SEQUENCE [LARGE SCALE GENOMIC DNA]</scope>
    <source>
        <strain evidence="8">JCM 17441</strain>
    </source>
</reference>
<evidence type="ECO:0000256" key="4">
    <source>
        <dbReference type="ARBA" id="ARBA00023136"/>
    </source>
</evidence>
<proteinExistence type="predicted"/>
<dbReference type="EMBL" id="BAABAT010000083">
    <property type="protein sequence ID" value="GAA4263876.1"/>
    <property type="molecule type" value="Genomic_DNA"/>
</dbReference>
<dbReference type="InterPro" id="IPR029058">
    <property type="entry name" value="AB_hydrolase_fold"/>
</dbReference>
<dbReference type="RefSeq" id="WP_345143968.1">
    <property type="nucleotide sequence ID" value="NZ_BAABAT010000083.1"/>
</dbReference>
<evidence type="ECO:0000259" key="6">
    <source>
        <dbReference type="Pfam" id="PF12697"/>
    </source>
</evidence>
<name>A0ABP8DVH7_9ACTN</name>
<evidence type="ECO:0000313" key="7">
    <source>
        <dbReference type="EMBL" id="GAA4263876.1"/>
    </source>
</evidence>
<dbReference type="InterPro" id="IPR000073">
    <property type="entry name" value="AB_hydrolase_1"/>
</dbReference>
<feature type="compositionally biased region" description="Low complexity" evidence="5">
    <location>
        <begin position="243"/>
        <end position="262"/>
    </location>
</feature>
<keyword evidence="4" id="KW-0472">Membrane</keyword>
<dbReference type="SUPFAM" id="SSF53474">
    <property type="entry name" value="alpha/beta-Hydrolases"/>
    <property type="match status" value="1"/>
</dbReference>
<keyword evidence="3" id="KW-0256">Endoplasmic reticulum</keyword>
<evidence type="ECO:0000256" key="2">
    <source>
        <dbReference type="ARBA" id="ARBA00004370"/>
    </source>
</evidence>
<accession>A0ABP8DVH7</accession>
<keyword evidence="8" id="KW-1185">Reference proteome</keyword>
<evidence type="ECO:0000256" key="1">
    <source>
        <dbReference type="ARBA" id="ARBA00004240"/>
    </source>
</evidence>
<organism evidence="7 8">
    <name type="scientific">Dactylosporangium darangshiense</name>
    <dbReference type="NCBI Taxonomy" id="579108"/>
    <lineage>
        <taxon>Bacteria</taxon>
        <taxon>Bacillati</taxon>
        <taxon>Actinomycetota</taxon>
        <taxon>Actinomycetes</taxon>
        <taxon>Micromonosporales</taxon>
        <taxon>Micromonosporaceae</taxon>
        <taxon>Dactylosporangium</taxon>
    </lineage>
</organism>